<sequence length="551" mass="57034">MAQVPAPLARLGQRLREFTIAQRTIAIIGVAVLVLGGVALSTYMSQPRMAPLYSGLDPADASAIVEQLRADGVPYELAAGGTSVMVPEAQVYDARLNAAADGLPNASTGGYSLLDDMGVTSSEFQQNVTYKRALEGELAGTIEAIDAVEQASVTLAIPEETVFVDSAQEPTASIFVQEAPGATFGDDQIQSVVHLVAAAVDGLDPENVSLVDAEGTLLSAVGVGAAGGSTQQASDYEERVSTAVQTMLDRVVGRGNATVAVAADMSLESAERLEEVFEEPQDAPALTESTRTEEYTGSGGGAAGVLGPDNIAVPNEQSGEGSYSAEESDRSNAVNKVTENRSIPAGELTTQSVSVAVDDAAAAGLNVADLTTMVSDAAGIDEARGDQVSVSVVPFSTADADTAAEALAAAEAAEEAERRAAWLQTMAIGGAAVLLLLLVLAIALFMRRSRQSRELVDLGEPFPTGELTAGRMAALQPTEEAASPVLEAPGDYATASIPRVVAEEPAESQLAAWDPRDQAHSKRAELNGLASQDPARMAEHLRALMEEDARV</sequence>
<keyword evidence="14" id="KW-0282">Flagellum</keyword>
<dbReference type="Proteomes" id="UP000636579">
    <property type="component" value="Unassembled WGS sequence"/>
</dbReference>
<comment type="function">
    <text evidence="9">The M ring may be actively involved in energy transduction.</text>
</comment>
<name>A0ABR9J661_9MICC</name>
<feature type="domain" description="Flagellar M-ring C-terminal" evidence="13">
    <location>
        <begin position="248"/>
        <end position="395"/>
    </location>
</feature>
<evidence type="ECO:0000256" key="8">
    <source>
        <dbReference type="ARBA" id="ARBA00023143"/>
    </source>
</evidence>
<gene>
    <name evidence="14" type="ORF">H4W26_001219</name>
</gene>
<feature type="region of interest" description="Disordered" evidence="10">
    <location>
        <begin position="277"/>
        <end position="333"/>
    </location>
</feature>
<keyword evidence="6 11" id="KW-1133">Transmembrane helix</keyword>
<accession>A0ABR9J661</accession>
<feature type="transmembrane region" description="Helical" evidence="11">
    <location>
        <begin position="24"/>
        <end position="44"/>
    </location>
</feature>
<dbReference type="Pfam" id="PF01514">
    <property type="entry name" value="YscJ_FliF"/>
    <property type="match status" value="1"/>
</dbReference>
<dbReference type="InterPro" id="IPR006182">
    <property type="entry name" value="FliF_N_dom"/>
</dbReference>
<dbReference type="Gene3D" id="3.30.300.30">
    <property type="match status" value="1"/>
</dbReference>
<evidence type="ECO:0000256" key="4">
    <source>
        <dbReference type="ARBA" id="ARBA00022475"/>
    </source>
</evidence>
<comment type="subcellular location">
    <subcellularLocation>
        <location evidence="1 9">Bacterial flagellum basal body</location>
    </subcellularLocation>
    <subcellularLocation>
        <location evidence="2">Cell membrane</location>
        <topology evidence="2">Multi-pass membrane protein</topology>
    </subcellularLocation>
</comment>
<dbReference type="InterPro" id="IPR045851">
    <property type="entry name" value="AMP-bd_C_sf"/>
</dbReference>
<evidence type="ECO:0000256" key="2">
    <source>
        <dbReference type="ARBA" id="ARBA00004651"/>
    </source>
</evidence>
<dbReference type="PANTHER" id="PTHR30046">
    <property type="entry name" value="FLAGELLAR M-RING PROTEIN"/>
    <property type="match status" value="1"/>
</dbReference>
<feature type="region of interest" description="Disordered" evidence="10">
    <location>
        <begin position="506"/>
        <end position="538"/>
    </location>
</feature>
<keyword evidence="15" id="KW-1185">Reference proteome</keyword>
<evidence type="ECO:0000259" key="12">
    <source>
        <dbReference type="Pfam" id="PF01514"/>
    </source>
</evidence>
<keyword evidence="4" id="KW-1003">Cell membrane</keyword>
<keyword evidence="8 9" id="KW-0975">Bacterial flagellum</keyword>
<evidence type="ECO:0000256" key="10">
    <source>
        <dbReference type="SAM" id="MobiDB-lite"/>
    </source>
</evidence>
<evidence type="ECO:0000313" key="14">
    <source>
        <dbReference type="EMBL" id="MBE1514464.1"/>
    </source>
</evidence>
<feature type="compositionally biased region" description="Basic and acidic residues" evidence="10">
    <location>
        <begin position="514"/>
        <end position="525"/>
    </location>
</feature>
<evidence type="ECO:0000256" key="7">
    <source>
        <dbReference type="ARBA" id="ARBA00023136"/>
    </source>
</evidence>
<organism evidence="14 15">
    <name type="scientific">Nesterenkonia halotolerans</name>
    <dbReference type="NCBI Taxonomy" id="225325"/>
    <lineage>
        <taxon>Bacteria</taxon>
        <taxon>Bacillati</taxon>
        <taxon>Actinomycetota</taxon>
        <taxon>Actinomycetes</taxon>
        <taxon>Micrococcales</taxon>
        <taxon>Micrococcaceae</taxon>
        <taxon>Nesterenkonia</taxon>
    </lineage>
</organism>
<keyword evidence="14" id="KW-0966">Cell projection</keyword>
<evidence type="ECO:0000256" key="3">
    <source>
        <dbReference type="ARBA" id="ARBA00007971"/>
    </source>
</evidence>
<keyword evidence="7 11" id="KW-0472">Membrane</keyword>
<dbReference type="RefSeq" id="WP_192591211.1">
    <property type="nucleotide sequence ID" value="NZ_JADBEE010000001.1"/>
</dbReference>
<evidence type="ECO:0000259" key="13">
    <source>
        <dbReference type="Pfam" id="PF08345"/>
    </source>
</evidence>
<dbReference type="EMBL" id="JADBEE010000001">
    <property type="protein sequence ID" value="MBE1514464.1"/>
    <property type="molecule type" value="Genomic_DNA"/>
</dbReference>
<evidence type="ECO:0000256" key="6">
    <source>
        <dbReference type="ARBA" id="ARBA00022989"/>
    </source>
</evidence>
<dbReference type="PRINTS" id="PR01009">
    <property type="entry name" value="FLGMRINGFLIF"/>
</dbReference>
<keyword evidence="14" id="KW-0969">Cilium</keyword>
<feature type="domain" description="Flagellar M-ring N-terminal" evidence="12">
    <location>
        <begin position="45"/>
        <end position="219"/>
    </location>
</feature>
<dbReference type="InterPro" id="IPR013556">
    <property type="entry name" value="Flag_M-ring_C"/>
</dbReference>
<dbReference type="Pfam" id="PF08345">
    <property type="entry name" value="YscJ_FliF_C"/>
    <property type="match status" value="1"/>
</dbReference>
<evidence type="ECO:0000313" key="15">
    <source>
        <dbReference type="Proteomes" id="UP000636579"/>
    </source>
</evidence>
<dbReference type="InterPro" id="IPR043427">
    <property type="entry name" value="YscJ/FliF"/>
</dbReference>
<reference evidence="14 15" key="1">
    <citation type="submission" date="2020-10" db="EMBL/GenBank/DDBJ databases">
        <title>Sequencing the genomes of 1000 actinobacteria strains.</title>
        <authorList>
            <person name="Klenk H.-P."/>
        </authorList>
    </citation>
    <scope>NUCLEOTIDE SEQUENCE [LARGE SCALE GENOMIC DNA]</scope>
    <source>
        <strain evidence="14 15">DSM 15474</strain>
    </source>
</reference>
<feature type="transmembrane region" description="Helical" evidence="11">
    <location>
        <begin position="421"/>
        <end position="445"/>
    </location>
</feature>
<evidence type="ECO:0000256" key="9">
    <source>
        <dbReference type="PIRNR" id="PIRNR004862"/>
    </source>
</evidence>
<dbReference type="InterPro" id="IPR000067">
    <property type="entry name" value="FlgMring_FliF"/>
</dbReference>
<dbReference type="NCBIfam" id="TIGR00206">
    <property type="entry name" value="fliF"/>
    <property type="match status" value="1"/>
</dbReference>
<comment type="similarity">
    <text evidence="3 9">Belongs to the FliF family.</text>
</comment>
<dbReference type="PIRSF" id="PIRSF004862">
    <property type="entry name" value="FliF"/>
    <property type="match status" value="1"/>
</dbReference>
<keyword evidence="5 11" id="KW-0812">Transmembrane</keyword>
<evidence type="ECO:0000256" key="1">
    <source>
        <dbReference type="ARBA" id="ARBA00004117"/>
    </source>
</evidence>
<evidence type="ECO:0000256" key="5">
    <source>
        <dbReference type="ARBA" id="ARBA00022692"/>
    </source>
</evidence>
<protein>
    <recommendedName>
        <fullName evidence="9">Flagellar M-ring protein</fullName>
    </recommendedName>
</protein>
<evidence type="ECO:0000256" key="11">
    <source>
        <dbReference type="SAM" id="Phobius"/>
    </source>
</evidence>
<dbReference type="PANTHER" id="PTHR30046:SF0">
    <property type="entry name" value="FLAGELLAR M-RING PROTEIN"/>
    <property type="match status" value="1"/>
</dbReference>
<comment type="caution">
    <text evidence="14">The sequence shown here is derived from an EMBL/GenBank/DDBJ whole genome shotgun (WGS) entry which is preliminary data.</text>
</comment>
<proteinExistence type="inferred from homology"/>